<dbReference type="InterPro" id="IPR012133">
    <property type="entry name" value="Alpha-hydoxy_acid_DH_FMN"/>
</dbReference>
<dbReference type="InterPro" id="IPR013785">
    <property type="entry name" value="Aldolase_TIM"/>
</dbReference>
<organism evidence="9 10">
    <name type="scientific">Nonomuraea polychroma</name>
    <dbReference type="NCBI Taxonomy" id="46176"/>
    <lineage>
        <taxon>Bacteria</taxon>
        <taxon>Bacillati</taxon>
        <taxon>Actinomycetota</taxon>
        <taxon>Actinomycetes</taxon>
        <taxon>Streptosporangiales</taxon>
        <taxon>Streptosporangiaceae</taxon>
        <taxon>Nonomuraea</taxon>
    </lineage>
</organism>
<comment type="cofactor">
    <cofactor evidence="1">
        <name>FMN</name>
        <dbReference type="ChEBI" id="CHEBI:58210"/>
    </cofactor>
</comment>
<comment type="caution">
    <text evidence="9">The sequence shown here is derived from an EMBL/GenBank/DDBJ whole genome shotgun (WGS) entry which is preliminary data.</text>
</comment>
<dbReference type="EMBL" id="SAUN01000001">
    <property type="protein sequence ID" value="RVX40043.1"/>
    <property type="molecule type" value="Genomic_DNA"/>
</dbReference>
<dbReference type="RefSeq" id="WP_206641371.1">
    <property type="nucleotide sequence ID" value="NZ_SAUN01000001.1"/>
</dbReference>
<dbReference type="PANTHER" id="PTHR10578:SF107">
    <property type="entry name" value="2-HYDROXYACID OXIDASE 1"/>
    <property type="match status" value="1"/>
</dbReference>
<keyword evidence="4" id="KW-0560">Oxidoreductase</keyword>
<feature type="binding site" evidence="7">
    <location>
        <position position="32"/>
    </location>
    <ligand>
        <name>glyoxylate</name>
        <dbReference type="ChEBI" id="CHEBI:36655"/>
    </ligand>
</feature>
<keyword evidence="3 7" id="KW-0288">FMN</keyword>
<proteinExistence type="inferred from homology"/>
<evidence type="ECO:0000256" key="3">
    <source>
        <dbReference type="ARBA" id="ARBA00022643"/>
    </source>
</evidence>
<gene>
    <name evidence="9" type="ORF">EDD27_2430</name>
</gene>
<name>A0A438M3L4_9ACTN</name>
<feature type="binding site" evidence="7">
    <location>
        <begin position="85"/>
        <end position="87"/>
    </location>
    <ligand>
        <name>FMN</name>
        <dbReference type="ChEBI" id="CHEBI:58210"/>
    </ligand>
</feature>
<dbReference type="PROSITE" id="PS51349">
    <property type="entry name" value="FMN_HYDROXY_ACID_DH_2"/>
    <property type="match status" value="1"/>
</dbReference>
<evidence type="ECO:0000256" key="7">
    <source>
        <dbReference type="PIRSR" id="PIRSR000138-2"/>
    </source>
</evidence>
<sequence>MTHPSAATTHYETLADIEAAALESLPLDVHDYLEGGAGEEWTLRRNREAFAEWGFAPRLMSSRQAPGLRTTFMGVPLGIPILTGPFGVDTLFHPEGQKAVARAAARSGTSGMAPEGGSYSYAEVRRAAPGGMAFGQLHPVGPEDAFTRRLKHFEGCGFRALVVTCDTPTAGWRERNRRNGYTPPHAVTGGNFAGDEGTGDAFADLFGGSGPAWTWEKLRRLMSGTSLPWMAKGITTVPDAEAAIAAGASAIGVSNHGGRQLDGLPAALDALPEIAGAVGDRAHIAFDSGVRRGSDVVKALALGADVVVLGRLAVYGLIAGGEAGVARVLDLLRQEVVNILTLLGCAGLNDLDRGFLRRH</sequence>
<feature type="active site" description="Proton acceptor" evidence="6">
    <location>
        <position position="256"/>
    </location>
</feature>
<feature type="binding site" evidence="7">
    <location>
        <begin position="310"/>
        <end position="311"/>
    </location>
    <ligand>
        <name>FMN</name>
        <dbReference type="ChEBI" id="CHEBI:58210"/>
    </ligand>
</feature>
<evidence type="ECO:0000313" key="9">
    <source>
        <dbReference type="EMBL" id="RVX40043.1"/>
    </source>
</evidence>
<feature type="binding site" evidence="7">
    <location>
        <position position="173"/>
    </location>
    <ligand>
        <name>glyoxylate</name>
        <dbReference type="ChEBI" id="CHEBI:36655"/>
    </ligand>
</feature>
<feature type="binding site" evidence="7">
    <location>
        <position position="164"/>
    </location>
    <ligand>
        <name>FMN</name>
        <dbReference type="ChEBI" id="CHEBI:58210"/>
    </ligand>
</feature>
<dbReference type="Pfam" id="PF01070">
    <property type="entry name" value="FMN_dh"/>
    <property type="match status" value="1"/>
</dbReference>
<feature type="domain" description="FMN hydroxy acid dehydrogenase" evidence="8">
    <location>
        <begin position="6"/>
        <end position="359"/>
    </location>
</feature>
<feature type="binding site" evidence="7">
    <location>
        <position position="254"/>
    </location>
    <ligand>
        <name>FMN</name>
        <dbReference type="ChEBI" id="CHEBI:58210"/>
    </ligand>
</feature>
<feature type="binding site" evidence="7">
    <location>
        <position position="136"/>
    </location>
    <ligand>
        <name>FMN</name>
        <dbReference type="ChEBI" id="CHEBI:58210"/>
    </ligand>
</feature>
<evidence type="ECO:0000256" key="1">
    <source>
        <dbReference type="ARBA" id="ARBA00001917"/>
    </source>
</evidence>
<dbReference type="AlphaFoldDB" id="A0A438M3L4"/>
<dbReference type="GO" id="GO:0010181">
    <property type="term" value="F:FMN binding"/>
    <property type="evidence" value="ECO:0007669"/>
    <property type="project" value="InterPro"/>
</dbReference>
<dbReference type="SUPFAM" id="SSF51395">
    <property type="entry name" value="FMN-linked oxidoreductases"/>
    <property type="match status" value="1"/>
</dbReference>
<dbReference type="PIRSF" id="PIRSF000138">
    <property type="entry name" value="Al-hdrx_acd_dh"/>
    <property type="match status" value="1"/>
</dbReference>
<feature type="binding site" evidence="7">
    <location>
        <begin position="287"/>
        <end position="291"/>
    </location>
    <ligand>
        <name>FMN</name>
        <dbReference type="ChEBI" id="CHEBI:58210"/>
    </ligand>
</feature>
<dbReference type="Gene3D" id="3.20.20.70">
    <property type="entry name" value="Aldolase class I"/>
    <property type="match status" value="1"/>
</dbReference>
<protein>
    <submittedName>
        <fullName evidence="9">4-hydroxymandelate oxidase</fullName>
    </submittedName>
</protein>
<dbReference type="InterPro" id="IPR008259">
    <property type="entry name" value="FMN_hydac_DH_AS"/>
</dbReference>
<dbReference type="InterPro" id="IPR037396">
    <property type="entry name" value="FMN_HAD"/>
</dbReference>
<evidence type="ECO:0000256" key="6">
    <source>
        <dbReference type="PIRSR" id="PIRSR000138-1"/>
    </source>
</evidence>
<evidence type="ECO:0000259" key="8">
    <source>
        <dbReference type="PROSITE" id="PS51349"/>
    </source>
</evidence>
<evidence type="ECO:0000256" key="4">
    <source>
        <dbReference type="ARBA" id="ARBA00023002"/>
    </source>
</evidence>
<evidence type="ECO:0000256" key="2">
    <source>
        <dbReference type="ARBA" id="ARBA00022630"/>
    </source>
</evidence>
<dbReference type="Proteomes" id="UP000284824">
    <property type="component" value="Unassembled WGS sequence"/>
</dbReference>
<feature type="binding site" evidence="7">
    <location>
        <position position="256"/>
    </location>
    <ligand>
        <name>glyoxylate</name>
        <dbReference type="ChEBI" id="CHEBI:36655"/>
    </ligand>
</feature>
<feature type="binding site" evidence="7">
    <location>
        <position position="232"/>
    </location>
    <ligand>
        <name>FMN</name>
        <dbReference type="ChEBI" id="CHEBI:58210"/>
    </ligand>
</feature>
<accession>A0A438M3L4</accession>
<keyword evidence="2 7" id="KW-0285">Flavoprotein</keyword>
<dbReference type="PANTHER" id="PTHR10578">
    <property type="entry name" value="S -2-HYDROXY-ACID OXIDASE-RELATED"/>
    <property type="match status" value="1"/>
</dbReference>
<dbReference type="CDD" id="cd02809">
    <property type="entry name" value="alpha_hydroxyacid_oxid_FMN"/>
    <property type="match status" value="1"/>
</dbReference>
<evidence type="ECO:0000313" key="10">
    <source>
        <dbReference type="Proteomes" id="UP000284824"/>
    </source>
</evidence>
<dbReference type="GO" id="GO:0016491">
    <property type="term" value="F:oxidoreductase activity"/>
    <property type="evidence" value="ECO:0007669"/>
    <property type="project" value="UniProtKB-KW"/>
</dbReference>
<dbReference type="PROSITE" id="PS00557">
    <property type="entry name" value="FMN_HYDROXY_ACID_DH_1"/>
    <property type="match status" value="1"/>
</dbReference>
<reference evidence="9 10" key="1">
    <citation type="submission" date="2019-01" db="EMBL/GenBank/DDBJ databases">
        <title>Sequencing the genomes of 1000 actinobacteria strains.</title>
        <authorList>
            <person name="Klenk H.-P."/>
        </authorList>
    </citation>
    <scope>NUCLEOTIDE SEQUENCE [LARGE SCALE GENOMIC DNA]</scope>
    <source>
        <strain evidence="9 10">DSM 43925</strain>
    </source>
</reference>
<evidence type="ECO:0000256" key="5">
    <source>
        <dbReference type="ARBA" id="ARBA00024042"/>
    </source>
</evidence>
<dbReference type="InterPro" id="IPR000262">
    <property type="entry name" value="FMN-dep_DH"/>
</dbReference>
<keyword evidence="10" id="KW-1185">Reference proteome</keyword>
<comment type="similarity">
    <text evidence="5">Belongs to the FMN-dependent alpha-hydroxy acid dehydrogenase family.</text>
</comment>
<feature type="binding site" evidence="7">
    <location>
        <position position="259"/>
    </location>
    <ligand>
        <name>glyoxylate</name>
        <dbReference type="ChEBI" id="CHEBI:36655"/>
    </ligand>
</feature>